<evidence type="ECO:0000256" key="1">
    <source>
        <dbReference type="SAM" id="MobiDB-lite"/>
    </source>
</evidence>
<feature type="region of interest" description="Disordered" evidence="1">
    <location>
        <begin position="1"/>
        <end position="26"/>
    </location>
</feature>
<reference evidence="3" key="1">
    <citation type="journal article" date="2008" name="Nat. Genet.">
        <title>The Pristionchus pacificus genome provides a unique perspective on nematode lifestyle and parasitism.</title>
        <authorList>
            <person name="Dieterich C."/>
            <person name="Clifton S.W."/>
            <person name="Schuster L.N."/>
            <person name="Chinwalla A."/>
            <person name="Delehaunty K."/>
            <person name="Dinkelacker I."/>
            <person name="Fulton L."/>
            <person name="Fulton R."/>
            <person name="Godfrey J."/>
            <person name="Minx P."/>
            <person name="Mitreva M."/>
            <person name="Roeseler W."/>
            <person name="Tian H."/>
            <person name="Witte H."/>
            <person name="Yang S.P."/>
            <person name="Wilson R.K."/>
            <person name="Sommer R.J."/>
        </authorList>
    </citation>
    <scope>NUCLEOTIDE SEQUENCE [LARGE SCALE GENOMIC DNA]</scope>
    <source>
        <strain evidence="3">PS312</strain>
    </source>
</reference>
<sequence>MSQQGKQSTDEMDHTKTNSGRTGPFHNECFNEAYAALYGSHALQPTPPTTTSSISSSTSSTLSSPSQPPSTLPPNLIQILQTYREHLTVSVHSSIPGLQALLDSVVPTGTQFPISLAMIAASSIPSNPVEPLSQRQKQSGCQPFIRTLLSFLLEKPHLITSYFIGRTHEVHTIVETVAIEEAAKQFESSPLYASFVRQQAALQASAAVTQPTAPPTSTSNAPTATPVTSQNNLLLMSNARVNAICQPQMSASSSTPQPPVNALPDWLIQELKKYNVVVKPIEAQKEEMPKPEAEPIQEMAQLRVGAAPALAVGNTGLDCAQNRPEIILPELISHYESRYGSMTPGPSRSVQVPNAVQLPTTTTNIKKGGRKGKMPLPKNYQELRVDRKKAFLLGAWRCASDKEGKTTNFFNAVRASWAVLPSSVSDYERLLIRRPFPRNALELRRFRRMAFLLGYKKCSERLATLSSSTPNAQQIPLRDA</sequence>
<evidence type="ECO:0000313" key="3">
    <source>
        <dbReference type="Proteomes" id="UP000005239"/>
    </source>
</evidence>
<gene>
    <name evidence="2" type="primary">WBGene00272437</name>
</gene>
<feature type="region of interest" description="Disordered" evidence="1">
    <location>
        <begin position="207"/>
        <end position="227"/>
    </location>
</feature>
<organism evidence="2 3">
    <name type="scientific">Pristionchus pacificus</name>
    <name type="common">Parasitic nematode worm</name>
    <dbReference type="NCBI Taxonomy" id="54126"/>
    <lineage>
        <taxon>Eukaryota</taxon>
        <taxon>Metazoa</taxon>
        <taxon>Ecdysozoa</taxon>
        <taxon>Nematoda</taxon>
        <taxon>Chromadorea</taxon>
        <taxon>Rhabditida</taxon>
        <taxon>Rhabditina</taxon>
        <taxon>Diplogasteromorpha</taxon>
        <taxon>Diplogasteroidea</taxon>
        <taxon>Neodiplogasteridae</taxon>
        <taxon>Pristionchus</taxon>
    </lineage>
</organism>
<feature type="compositionally biased region" description="Low complexity" evidence="1">
    <location>
        <begin position="49"/>
        <end position="65"/>
    </location>
</feature>
<dbReference type="EnsemblMetazoa" id="PPA34068.1">
    <property type="protein sequence ID" value="PPA34068.1"/>
    <property type="gene ID" value="WBGene00272437"/>
</dbReference>
<feature type="region of interest" description="Disordered" evidence="1">
    <location>
        <begin position="42"/>
        <end position="74"/>
    </location>
</feature>
<name>A0A2A6B2N7_PRIPA</name>
<proteinExistence type="predicted"/>
<accession>A0A2A6B2N7</accession>
<dbReference type="AlphaFoldDB" id="A0A2A6B2N7"/>
<accession>A0A8R1UMH2</accession>
<dbReference type="Proteomes" id="UP000005239">
    <property type="component" value="Unassembled WGS sequence"/>
</dbReference>
<reference evidence="2" key="2">
    <citation type="submission" date="2022-06" db="UniProtKB">
        <authorList>
            <consortium name="EnsemblMetazoa"/>
        </authorList>
    </citation>
    <scope>IDENTIFICATION</scope>
    <source>
        <strain evidence="2">PS312</strain>
    </source>
</reference>
<protein>
    <submittedName>
        <fullName evidence="2">Uncharacterized protein</fullName>
    </submittedName>
</protein>
<keyword evidence="3" id="KW-1185">Reference proteome</keyword>
<evidence type="ECO:0000313" key="2">
    <source>
        <dbReference type="EnsemblMetazoa" id="PPA34068.1"/>
    </source>
</evidence>